<evidence type="ECO:0000313" key="1">
    <source>
        <dbReference type="EMBL" id="KAI3828490.1"/>
    </source>
</evidence>
<dbReference type="EMBL" id="CM042018">
    <property type="protein sequence ID" value="KAI3828490.1"/>
    <property type="molecule type" value="Genomic_DNA"/>
</dbReference>
<keyword evidence="2" id="KW-1185">Reference proteome</keyword>
<name>A0ACB9K8F2_9ASTR</name>
<sequence>MVAPQQANISNPAFQIDGNVLADSPTSSSGLNEDLMMMLCKLAKMKSLQTKLMAQGRNKRVWTKEENTMLVDSLMELHVSGKYVNADIEPEYVNAVLELMDPNVVYSAKPVRNRMKLMKTHFYTVHDMLVGKHMSGFSWDPQNSCVVADNQVWDEYIKKKTKCVESKDLHVGEDVGSTHGVFEGVSSKRKRDEGKDPSETCVESLKKLKNIIESFVRSFVVNLETSANDMMDIVMTQMGDLSGLTLDERLIAMS</sequence>
<reference evidence="1 2" key="2">
    <citation type="journal article" date="2022" name="Mol. Ecol. Resour.">
        <title>The genomes of chicory, endive, great burdock and yacon provide insights into Asteraceae paleo-polyploidization history and plant inulin production.</title>
        <authorList>
            <person name="Fan W."/>
            <person name="Wang S."/>
            <person name="Wang H."/>
            <person name="Wang A."/>
            <person name="Jiang F."/>
            <person name="Liu H."/>
            <person name="Zhao H."/>
            <person name="Xu D."/>
            <person name="Zhang Y."/>
        </authorList>
    </citation>
    <scope>NUCLEOTIDE SEQUENCE [LARGE SCALE GENOMIC DNA]</scope>
    <source>
        <strain evidence="2">cv. Yunnan</strain>
        <tissue evidence="1">Leaves</tissue>
    </source>
</reference>
<proteinExistence type="predicted"/>
<comment type="caution">
    <text evidence="1">The sequence shown here is derived from an EMBL/GenBank/DDBJ whole genome shotgun (WGS) entry which is preliminary data.</text>
</comment>
<accession>A0ACB9K8F2</accession>
<dbReference type="Proteomes" id="UP001056120">
    <property type="component" value="Linkage Group LG01"/>
</dbReference>
<protein>
    <submittedName>
        <fullName evidence="1">Uncharacterized protein</fullName>
    </submittedName>
</protein>
<reference evidence="2" key="1">
    <citation type="journal article" date="2022" name="Mol. Ecol. Resour.">
        <title>The genomes of chicory, endive, great burdock and yacon provide insights into Asteraceae palaeo-polyploidization history and plant inulin production.</title>
        <authorList>
            <person name="Fan W."/>
            <person name="Wang S."/>
            <person name="Wang H."/>
            <person name="Wang A."/>
            <person name="Jiang F."/>
            <person name="Liu H."/>
            <person name="Zhao H."/>
            <person name="Xu D."/>
            <person name="Zhang Y."/>
        </authorList>
    </citation>
    <scope>NUCLEOTIDE SEQUENCE [LARGE SCALE GENOMIC DNA]</scope>
    <source>
        <strain evidence="2">cv. Yunnan</strain>
    </source>
</reference>
<evidence type="ECO:0000313" key="2">
    <source>
        <dbReference type="Proteomes" id="UP001056120"/>
    </source>
</evidence>
<organism evidence="1 2">
    <name type="scientific">Smallanthus sonchifolius</name>
    <dbReference type="NCBI Taxonomy" id="185202"/>
    <lineage>
        <taxon>Eukaryota</taxon>
        <taxon>Viridiplantae</taxon>
        <taxon>Streptophyta</taxon>
        <taxon>Embryophyta</taxon>
        <taxon>Tracheophyta</taxon>
        <taxon>Spermatophyta</taxon>
        <taxon>Magnoliopsida</taxon>
        <taxon>eudicotyledons</taxon>
        <taxon>Gunneridae</taxon>
        <taxon>Pentapetalae</taxon>
        <taxon>asterids</taxon>
        <taxon>campanulids</taxon>
        <taxon>Asterales</taxon>
        <taxon>Asteraceae</taxon>
        <taxon>Asteroideae</taxon>
        <taxon>Heliantheae alliance</taxon>
        <taxon>Millerieae</taxon>
        <taxon>Smallanthus</taxon>
    </lineage>
</organism>
<gene>
    <name evidence="1" type="ORF">L1987_02591</name>
</gene>